<keyword evidence="1" id="KW-0732">Signal</keyword>
<feature type="chain" id="PRO_5038803127" evidence="1">
    <location>
        <begin position="29"/>
        <end position="171"/>
    </location>
</feature>
<evidence type="ECO:0000313" key="3">
    <source>
        <dbReference type="Proteomes" id="UP000823603"/>
    </source>
</evidence>
<protein>
    <submittedName>
        <fullName evidence="2">DUF4252 domain-containing protein</fullName>
    </submittedName>
</protein>
<dbReference type="Pfam" id="PF14060">
    <property type="entry name" value="DUF4252"/>
    <property type="match status" value="1"/>
</dbReference>
<reference evidence="2" key="2">
    <citation type="journal article" date="2021" name="PeerJ">
        <title>Extensive microbial diversity within the chicken gut microbiome revealed by metagenomics and culture.</title>
        <authorList>
            <person name="Gilroy R."/>
            <person name="Ravi A."/>
            <person name="Getino M."/>
            <person name="Pursley I."/>
            <person name="Horton D.L."/>
            <person name="Alikhan N.F."/>
            <person name="Baker D."/>
            <person name="Gharbi K."/>
            <person name="Hall N."/>
            <person name="Watson M."/>
            <person name="Adriaenssens E.M."/>
            <person name="Foster-Nyarko E."/>
            <person name="Jarju S."/>
            <person name="Secka A."/>
            <person name="Antonio M."/>
            <person name="Oren A."/>
            <person name="Chaudhuri R.R."/>
            <person name="La Ragione R."/>
            <person name="Hildebrand F."/>
            <person name="Pallen M.J."/>
        </authorList>
    </citation>
    <scope>NUCLEOTIDE SEQUENCE</scope>
    <source>
        <strain evidence="2">B2-22910</strain>
    </source>
</reference>
<proteinExistence type="predicted"/>
<feature type="signal peptide" evidence="1">
    <location>
        <begin position="1"/>
        <end position="28"/>
    </location>
</feature>
<sequence length="171" mass="18420">MKKKITLHLLKIVSAVSAGLFAFGTVLSANPKDSGDTSVLSVIHKYEGKDGVDAINMGPFLLGIARMAAGNEEGAEFLDYLDRMAVFSADGVSSGLRTEITGDLDRALEGYSPAMEMKDGEDEMSVYIRQKNEDVISEIVIVSRSELAVIVMIGDMPVSELEKIVTEASEQ</sequence>
<dbReference type="Proteomes" id="UP000823603">
    <property type="component" value="Unassembled WGS sequence"/>
</dbReference>
<comment type="caution">
    <text evidence="2">The sequence shown here is derived from an EMBL/GenBank/DDBJ whole genome shotgun (WGS) entry which is preliminary data.</text>
</comment>
<dbReference type="AlphaFoldDB" id="A0A9D9IGW6"/>
<reference evidence="2" key="1">
    <citation type="submission" date="2020-10" db="EMBL/GenBank/DDBJ databases">
        <authorList>
            <person name="Gilroy R."/>
        </authorList>
    </citation>
    <scope>NUCLEOTIDE SEQUENCE</scope>
    <source>
        <strain evidence="2">B2-22910</strain>
    </source>
</reference>
<dbReference type="InterPro" id="IPR025348">
    <property type="entry name" value="DUF4252"/>
</dbReference>
<organism evidence="2 3">
    <name type="scientific">Candidatus Cryptobacteroides faecavium</name>
    <dbReference type="NCBI Taxonomy" id="2840762"/>
    <lineage>
        <taxon>Bacteria</taxon>
        <taxon>Pseudomonadati</taxon>
        <taxon>Bacteroidota</taxon>
        <taxon>Bacteroidia</taxon>
        <taxon>Bacteroidales</taxon>
        <taxon>Candidatus Cryptobacteroides</taxon>
    </lineage>
</organism>
<gene>
    <name evidence="2" type="ORF">IAB82_08730</name>
</gene>
<dbReference type="EMBL" id="JADIMB010000128">
    <property type="protein sequence ID" value="MBO8471861.1"/>
    <property type="molecule type" value="Genomic_DNA"/>
</dbReference>
<name>A0A9D9IGW6_9BACT</name>
<accession>A0A9D9IGW6</accession>
<evidence type="ECO:0000256" key="1">
    <source>
        <dbReference type="SAM" id="SignalP"/>
    </source>
</evidence>
<evidence type="ECO:0000313" key="2">
    <source>
        <dbReference type="EMBL" id="MBO8471861.1"/>
    </source>
</evidence>